<protein>
    <submittedName>
        <fullName evidence="4">CDC37_C domain-containing protein</fullName>
    </submittedName>
</protein>
<dbReference type="InterPro" id="IPR038189">
    <property type="entry name" value="Cdc37_Hsp90-bd_sf"/>
</dbReference>
<dbReference type="PANTHER" id="PTHR12800">
    <property type="entry name" value="CDC37-RELATED"/>
    <property type="match status" value="1"/>
</dbReference>
<dbReference type="GO" id="GO:0005737">
    <property type="term" value="C:cytoplasm"/>
    <property type="evidence" value="ECO:0007669"/>
    <property type="project" value="TreeGrafter"/>
</dbReference>
<feature type="region of interest" description="Disordered" evidence="1">
    <location>
        <begin position="30"/>
        <end position="55"/>
    </location>
</feature>
<dbReference type="Proteomes" id="UP000095287">
    <property type="component" value="Unplaced"/>
</dbReference>
<accession>A0A1I7YLC9</accession>
<dbReference type="GO" id="GO:0051082">
    <property type="term" value="F:unfolded protein binding"/>
    <property type="evidence" value="ECO:0007669"/>
    <property type="project" value="TreeGrafter"/>
</dbReference>
<name>A0A1I7YLC9_9BILA</name>
<evidence type="ECO:0000256" key="1">
    <source>
        <dbReference type="SAM" id="MobiDB-lite"/>
    </source>
</evidence>
<keyword evidence="3" id="KW-1185">Reference proteome</keyword>
<dbReference type="GO" id="GO:0031072">
    <property type="term" value="F:heat shock protein binding"/>
    <property type="evidence" value="ECO:0007669"/>
    <property type="project" value="TreeGrafter"/>
</dbReference>
<dbReference type="Gene3D" id="6.10.140.250">
    <property type="match status" value="1"/>
</dbReference>
<dbReference type="GO" id="GO:0006457">
    <property type="term" value="P:protein folding"/>
    <property type="evidence" value="ECO:0007669"/>
    <property type="project" value="TreeGrafter"/>
</dbReference>
<dbReference type="AlphaFoldDB" id="A0A1I7YLC9"/>
<organism evidence="3 4">
    <name type="scientific">Steinernema glaseri</name>
    <dbReference type="NCBI Taxonomy" id="37863"/>
    <lineage>
        <taxon>Eukaryota</taxon>
        <taxon>Metazoa</taxon>
        <taxon>Ecdysozoa</taxon>
        <taxon>Nematoda</taxon>
        <taxon>Chromadorea</taxon>
        <taxon>Rhabditida</taxon>
        <taxon>Tylenchina</taxon>
        <taxon>Panagrolaimomorpha</taxon>
        <taxon>Strongyloidoidea</taxon>
        <taxon>Steinernematidae</taxon>
        <taxon>Steinernema</taxon>
    </lineage>
</organism>
<evidence type="ECO:0000313" key="4">
    <source>
        <dbReference type="WBParaSite" id="L893_g17526.t1"/>
    </source>
</evidence>
<dbReference type="SMART" id="SM01069">
    <property type="entry name" value="CDC37_C"/>
    <property type="match status" value="1"/>
</dbReference>
<dbReference type="WBParaSite" id="L893_g17526.t1">
    <property type="protein sequence ID" value="L893_g17526.t1"/>
    <property type="gene ID" value="L893_g17526"/>
</dbReference>
<evidence type="ECO:0000313" key="3">
    <source>
        <dbReference type="Proteomes" id="UP000095287"/>
    </source>
</evidence>
<dbReference type="GO" id="GO:0050821">
    <property type="term" value="P:protein stabilization"/>
    <property type="evidence" value="ECO:0007669"/>
    <property type="project" value="TreeGrafter"/>
</dbReference>
<dbReference type="SUPFAM" id="SSF101391">
    <property type="entry name" value="Hsp90 co-chaperone CDC37"/>
    <property type="match status" value="1"/>
</dbReference>
<sequence>MADPPYMKMFTDEVAAFKDRVMKRAVQKHQQYFQQQEEKERTERIKQSPGGVDPQEVYDALPTEVANNMDRGVFAYHLQRCIDAGLWIPNSNKAQGEEMDS</sequence>
<reference evidence="4" key="1">
    <citation type="submission" date="2016-11" db="UniProtKB">
        <authorList>
            <consortium name="WormBaseParasite"/>
        </authorList>
    </citation>
    <scope>IDENTIFICATION</scope>
</reference>
<dbReference type="GO" id="GO:0051087">
    <property type="term" value="F:protein-folding chaperone binding"/>
    <property type="evidence" value="ECO:0007669"/>
    <property type="project" value="TreeGrafter"/>
</dbReference>
<dbReference type="PANTHER" id="PTHR12800:SF4">
    <property type="entry name" value="HSP90 CO-CHAPERONE CDC37"/>
    <property type="match status" value="1"/>
</dbReference>
<dbReference type="Gene3D" id="1.20.58.610">
    <property type="entry name" value="Cdc37, Hsp90 binding domain"/>
    <property type="match status" value="1"/>
</dbReference>
<feature type="compositionally biased region" description="Basic and acidic residues" evidence="1">
    <location>
        <begin position="36"/>
        <end position="46"/>
    </location>
</feature>
<proteinExistence type="predicted"/>
<dbReference type="InterPro" id="IPR013873">
    <property type="entry name" value="Cdc37_C"/>
</dbReference>
<evidence type="ECO:0000259" key="2">
    <source>
        <dbReference type="SMART" id="SM01069"/>
    </source>
</evidence>
<dbReference type="InterPro" id="IPR004918">
    <property type="entry name" value="Cdc37"/>
</dbReference>
<feature type="domain" description="Cdc37 C-terminal" evidence="2">
    <location>
        <begin position="45"/>
        <end position="101"/>
    </location>
</feature>